<dbReference type="AlphaFoldDB" id="A0A841CV54"/>
<evidence type="ECO:0000259" key="1">
    <source>
        <dbReference type="SMART" id="SM00860"/>
    </source>
</evidence>
<proteinExistence type="predicted"/>
<protein>
    <submittedName>
        <fullName evidence="2">Cell wall assembly regulator SMI1</fullName>
    </submittedName>
</protein>
<evidence type="ECO:0000313" key="2">
    <source>
        <dbReference type="EMBL" id="MBB5959835.1"/>
    </source>
</evidence>
<sequence length="204" mass="21972">MEIHAPLTFAALAPPAGDEDLRAVRDDVGQDLPDDLVTWWRLCNGTGLPDGNGLLLPPFFEPCSLRDVLVQRSIWVGSGAPTAIRNATVGEAGSPAGAFLTSFIPIAADGGGDMLFVDLRSGPRHGCVQHWSGEDGTYNGPWWTGVADMLADVANALHTGSEARRRYVDAARERHIHTSTDQAVVSDGRLFWESAPDDLPRCDR</sequence>
<dbReference type="Pfam" id="PF09346">
    <property type="entry name" value="SMI1_KNR4"/>
    <property type="match status" value="1"/>
</dbReference>
<reference evidence="2 3" key="1">
    <citation type="submission" date="2020-08" db="EMBL/GenBank/DDBJ databases">
        <title>Genomic Encyclopedia of Type Strains, Phase III (KMG-III): the genomes of soil and plant-associated and newly described type strains.</title>
        <authorList>
            <person name="Whitman W."/>
        </authorList>
    </citation>
    <scope>NUCLEOTIDE SEQUENCE [LARGE SCALE GENOMIC DNA]</scope>
    <source>
        <strain evidence="2 3">CECT 8640</strain>
    </source>
</reference>
<organism evidence="2 3">
    <name type="scientific">Saccharothrix tamanrassetensis</name>
    <dbReference type="NCBI Taxonomy" id="1051531"/>
    <lineage>
        <taxon>Bacteria</taxon>
        <taxon>Bacillati</taxon>
        <taxon>Actinomycetota</taxon>
        <taxon>Actinomycetes</taxon>
        <taxon>Pseudonocardiales</taxon>
        <taxon>Pseudonocardiaceae</taxon>
        <taxon>Saccharothrix</taxon>
    </lineage>
</organism>
<accession>A0A841CV54</accession>
<name>A0A841CV54_9PSEU</name>
<dbReference type="Proteomes" id="UP000547510">
    <property type="component" value="Unassembled WGS sequence"/>
</dbReference>
<feature type="domain" description="Knr4/Smi1-like" evidence="1">
    <location>
        <begin position="15"/>
        <end position="152"/>
    </location>
</feature>
<dbReference type="InterPro" id="IPR018958">
    <property type="entry name" value="Knr4/Smi1-like_dom"/>
</dbReference>
<gene>
    <name evidence="2" type="ORF">FHS29_006456</name>
</gene>
<keyword evidence="3" id="KW-1185">Reference proteome</keyword>
<evidence type="ECO:0000313" key="3">
    <source>
        <dbReference type="Proteomes" id="UP000547510"/>
    </source>
</evidence>
<dbReference type="InterPro" id="IPR037883">
    <property type="entry name" value="Knr4/Smi1-like_sf"/>
</dbReference>
<dbReference type="EMBL" id="JACHJN010000012">
    <property type="protein sequence ID" value="MBB5959835.1"/>
    <property type="molecule type" value="Genomic_DNA"/>
</dbReference>
<comment type="caution">
    <text evidence="2">The sequence shown here is derived from an EMBL/GenBank/DDBJ whole genome shotgun (WGS) entry which is preliminary data.</text>
</comment>
<dbReference type="SMART" id="SM00860">
    <property type="entry name" value="SMI1_KNR4"/>
    <property type="match status" value="1"/>
</dbReference>
<dbReference type="SUPFAM" id="SSF160631">
    <property type="entry name" value="SMI1/KNR4-like"/>
    <property type="match status" value="1"/>
</dbReference>